<organism evidence="2 3">
    <name type="scientific">Petrolisthes manimaculis</name>
    <dbReference type="NCBI Taxonomy" id="1843537"/>
    <lineage>
        <taxon>Eukaryota</taxon>
        <taxon>Metazoa</taxon>
        <taxon>Ecdysozoa</taxon>
        <taxon>Arthropoda</taxon>
        <taxon>Crustacea</taxon>
        <taxon>Multicrustacea</taxon>
        <taxon>Malacostraca</taxon>
        <taxon>Eumalacostraca</taxon>
        <taxon>Eucarida</taxon>
        <taxon>Decapoda</taxon>
        <taxon>Pleocyemata</taxon>
        <taxon>Anomura</taxon>
        <taxon>Galatheoidea</taxon>
        <taxon>Porcellanidae</taxon>
        <taxon>Petrolisthes</taxon>
    </lineage>
</organism>
<proteinExistence type="predicted"/>
<reference evidence="2" key="1">
    <citation type="submission" date="2023-11" db="EMBL/GenBank/DDBJ databases">
        <title>Genome assemblies of two species of porcelain crab, Petrolisthes cinctipes and Petrolisthes manimaculis (Anomura: Porcellanidae).</title>
        <authorList>
            <person name="Angst P."/>
        </authorList>
    </citation>
    <scope>NUCLEOTIDE SEQUENCE</scope>
    <source>
        <strain evidence="2">PB745_02</strain>
        <tissue evidence="2">Gill</tissue>
    </source>
</reference>
<evidence type="ECO:0000313" key="2">
    <source>
        <dbReference type="EMBL" id="KAK4301972.1"/>
    </source>
</evidence>
<keyword evidence="3" id="KW-1185">Reference proteome</keyword>
<dbReference type="EMBL" id="JAWZYT010002802">
    <property type="protein sequence ID" value="KAK4301972.1"/>
    <property type="molecule type" value="Genomic_DNA"/>
</dbReference>
<evidence type="ECO:0000256" key="1">
    <source>
        <dbReference type="SAM" id="MobiDB-lite"/>
    </source>
</evidence>
<gene>
    <name evidence="2" type="ORF">Pmani_025924</name>
</gene>
<feature type="region of interest" description="Disordered" evidence="1">
    <location>
        <begin position="16"/>
        <end position="41"/>
    </location>
</feature>
<name>A0AAE1P7A1_9EUCA</name>
<dbReference type="Proteomes" id="UP001292094">
    <property type="component" value="Unassembled WGS sequence"/>
</dbReference>
<dbReference type="AlphaFoldDB" id="A0AAE1P7A1"/>
<feature type="region of interest" description="Disordered" evidence="1">
    <location>
        <begin position="76"/>
        <end position="102"/>
    </location>
</feature>
<comment type="caution">
    <text evidence="2">The sequence shown here is derived from an EMBL/GenBank/DDBJ whole genome shotgun (WGS) entry which is preliminary data.</text>
</comment>
<protein>
    <submittedName>
        <fullName evidence="2">Uncharacterized protein</fullName>
    </submittedName>
</protein>
<sequence>MSVPGIKGVREYFHYTTNGPHHQHTTPSDDPNQFTNSSIQVSESTEGYILSEKESDYHPYTSQNQQPTVNNINVQNFTHSSNKSSDNSTVHRQLTNPSTDLTNCTNTSSYLNAGEVYHPIPNNKNNTHQNK</sequence>
<accession>A0AAE1P7A1</accession>
<evidence type="ECO:0000313" key="3">
    <source>
        <dbReference type="Proteomes" id="UP001292094"/>
    </source>
</evidence>